<organism evidence="2 3">
    <name type="scientific">Natronobacterium gregoryi</name>
    <dbReference type="NCBI Taxonomy" id="44930"/>
    <lineage>
        <taxon>Archaea</taxon>
        <taxon>Methanobacteriati</taxon>
        <taxon>Methanobacteriota</taxon>
        <taxon>Stenosarchaea group</taxon>
        <taxon>Halobacteria</taxon>
        <taxon>Halobacteriales</taxon>
        <taxon>Natrialbaceae</taxon>
        <taxon>Natronobacterium</taxon>
    </lineage>
</organism>
<accession>A0A1I3P754</accession>
<dbReference type="AlphaFoldDB" id="A0A1I3P754"/>
<evidence type="ECO:0000313" key="2">
    <source>
        <dbReference type="EMBL" id="SFJ17170.1"/>
    </source>
</evidence>
<feature type="transmembrane region" description="Helical" evidence="1">
    <location>
        <begin position="188"/>
        <end position="209"/>
    </location>
</feature>
<feature type="transmembrane region" description="Helical" evidence="1">
    <location>
        <begin position="156"/>
        <end position="176"/>
    </location>
</feature>
<dbReference type="Proteomes" id="UP000182829">
    <property type="component" value="Unassembled WGS sequence"/>
</dbReference>
<sequence>MEPRPLAALAFLVVLALFASVPFAGSLTPAYESEEFVGVAADGIDYTGEIDDDEPRALEELSPTARELVHEAESRPVEEPAGMQGEWHVNRVGVCRDEVLFCDGVEEWPADFDSQHANGLEPLHSKATAYYHLLEDGDEQLVVQTRSQQGGFLEPYAAGILSKTISFVPYGIFLLGATIASRRSQPTAVAGATGIGAILVLWGLAFPYLQQYPGIPPDTQTLGIVTASWLSIAGIGTILVGRWLRRRSRTKSDGTLE</sequence>
<name>A0A1I3P754_9EURY</name>
<evidence type="ECO:0000256" key="1">
    <source>
        <dbReference type="SAM" id="Phobius"/>
    </source>
</evidence>
<keyword evidence="1" id="KW-0812">Transmembrane</keyword>
<dbReference type="RefSeq" id="WP_005579486.1">
    <property type="nucleotide sequence ID" value="NZ_FORO01000016.1"/>
</dbReference>
<dbReference type="EMBL" id="FORO01000016">
    <property type="protein sequence ID" value="SFJ17170.1"/>
    <property type="molecule type" value="Genomic_DNA"/>
</dbReference>
<evidence type="ECO:0000313" key="3">
    <source>
        <dbReference type="Proteomes" id="UP000182829"/>
    </source>
</evidence>
<dbReference type="GeneID" id="14208234"/>
<proteinExistence type="predicted"/>
<reference evidence="2 3" key="1">
    <citation type="submission" date="2016-10" db="EMBL/GenBank/DDBJ databases">
        <authorList>
            <person name="de Groot N.N."/>
        </authorList>
    </citation>
    <scope>NUCLEOTIDE SEQUENCE [LARGE SCALE GENOMIC DNA]</scope>
    <source>
        <strain evidence="2 3">SP2</strain>
    </source>
</reference>
<protein>
    <submittedName>
        <fullName evidence="2">Uncharacterized protein</fullName>
    </submittedName>
</protein>
<dbReference type="OrthoDB" id="342337at2157"/>
<feature type="transmembrane region" description="Helical" evidence="1">
    <location>
        <begin position="221"/>
        <end position="241"/>
    </location>
</feature>
<keyword evidence="1" id="KW-1133">Transmembrane helix</keyword>
<gene>
    <name evidence="2" type="ORF">SAMN05443661_11642</name>
</gene>
<keyword evidence="1" id="KW-0472">Membrane</keyword>